<dbReference type="AlphaFoldDB" id="A0A844FC89"/>
<evidence type="ECO:0000256" key="2">
    <source>
        <dbReference type="ARBA" id="ARBA00022475"/>
    </source>
</evidence>
<dbReference type="Pfam" id="PF02687">
    <property type="entry name" value="FtsX"/>
    <property type="match status" value="2"/>
</dbReference>
<feature type="transmembrane region" description="Helical" evidence="7">
    <location>
        <begin position="603"/>
        <end position="630"/>
    </location>
</feature>
<accession>A0A844FC89</accession>
<name>A0A844FC89_CLOSV</name>
<evidence type="ECO:0000256" key="4">
    <source>
        <dbReference type="ARBA" id="ARBA00022989"/>
    </source>
</evidence>
<comment type="subcellular location">
    <subcellularLocation>
        <location evidence="1">Cell membrane</location>
        <topology evidence="1">Multi-pass membrane protein</topology>
    </subcellularLocation>
</comment>
<dbReference type="GO" id="GO:0022857">
    <property type="term" value="F:transmembrane transporter activity"/>
    <property type="evidence" value="ECO:0007669"/>
    <property type="project" value="TreeGrafter"/>
</dbReference>
<dbReference type="InterPro" id="IPR050250">
    <property type="entry name" value="Macrolide_Exporter_MacB"/>
</dbReference>
<evidence type="ECO:0000256" key="1">
    <source>
        <dbReference type="ARBA" id="ARBA00004651"/>
    </source>
</evidence>
<feature type="transmembrane region" description="Helical" evidence="7">
    <location>
        <begin position="201"/>
        <end position="224"/>
    </location>
</feature>
<keyword evidence="3 7" id="KW-0812">Transmembrane</keyword>
<keyword evidence="2" id="KW-1003">Cell membrane</keyword>
<comment type="similarity">
    <text evidence="6">Belongs to the ABC-4 integral membrane protein family.</text>
</comment>
<protein>
    <submittedName>
        <fullName evidence="9">ABC transporter permease</fullName>
    </submittedName>
</protein>
<proteinExistence type="inferred from homology"/>
<evidence type="ECO:0000259" key="8">
    <source>
        <dbReference type="Pfam" id="PF02687"/>
    </source>
</evidence>
<evidence type="ECO:0000313" key="10">
    <source>
        <dbReference type="Proteomes" id="UP000462363"/>
    </source>
</evidence>
<dbReference type="PANTHER" id="PTHR30572:SF4">
    <property type="entry name" value="ABC TRANSPORTER PERMEASE YTRF"/>
    <property type="match status" value="1"/>
</dbReference>
<organism evidence="9 10">
    <name type="scientific">Clostridium scindens (strain JCM 10418 / VPI 12708)</name>
    <dbReference type="NCBI Taxonomy" id="29347"/>
    <lineage>
        <taxon>Bacteria</taxon>
        <taxon>Bacillati</taxon>
        <taxon>Bacillota</taxon>
        <taxon>Clostridia</taxon>
        <taxon>Lachnospirales</taxon>
        <taxon>Lachnospiraceae</taxon>
    </lineage>
</organism>
<reference evidence="9 10" key="1">
    <citation type="submission" date="2019-08" db="EMBL/GenBank/DDBJ databases">
        <title>In-depth cultivation of the pig gut microbiome towards novel bacterial diversity and tailored functional studies.</title>
        <authorList>
            <person name="Wylensek D."/>
            <person name="Hitch T.C.A."/>
            <person name="Clavel T."/>
        </authorList>
    </citation>
    <scope>NUCLEOTIDE SEQUENCE [LARGE SCALE GENOMIC DNA]</scope>
    <source>
        <strain evidence="9 10">BL-389-WT-3D</strain>
    </source>
</reference>
<dbReference type="Proteomes" id="UP000462363">
    <property type="component" value="Unassembled WGS sequence"/>
</dbReference>
<evidence type="ECO:0000256" key="5">
    <source>
        <dbReference type="ARBA" id="ARBA00023136"/>
    </source>
</evidence>
<feature type="transmembrane region" description="Helical" evidence="7">
    <location>
        <begin position="145"/>
        <end position="165"/>
    </location>
</feature>
<feature type="transmembrane region" description="Helical" evidence="7">
    <location>
        <begin position="323"/>
        <end position="343"/>
    </location>
</feature>
<feature type="transmembrane region" description="Helical" evidence="7">
    <location>
        <begin position="697"/>
        <end position="717"/>
    </location>
</feature>
<evidence type="ECO:0000256" key="3">
    <source>
        <dbReference type="ARBA" id="ARBA00022692"/>
    </source>
</evidence>
<dbReference type="GO" id="GO:0005886">
    <property type="term" value="C:plasma membrane"/>
    <property type="evidence" value="ECO:0007669"/>
    <property type="project" value="UniProtKB-SubCell"/>
</dbReference>
<dbReference type="EMBL" id="VUMB01000016">
    <property type="protein sequence ID" value="MSS40484.1"/>
    <property type="molecule type" value="Genomic_DNA"/>
</dbReference>
<feature type="transmembrane region" description="Helical" evidence="7">
    <location>
        <begin position="661"/>
        <end position="685"/>
    </location>
</feature>
<feature type="transmembrane region" description="Helical" evidence="7">
    <location>
        <begin position="20"/>
        <end position="42"/>
    </location>
</feature>
<feature type="domain" description="ABC3 transporter permease C-terminal" evidence="8">
    <location>
        <begin position="153"/>
        <end position="277"/>
    </location>
</feature>
<keyword evidence="5 7" id="KW-0472">Membrane</keyword>
<feature type="transmembrane region" description="Helical" evidence="7">
    <location>
        <begin position="244"/>
        <end position="267"/>
    </location>
</feature>
<evidence type="ECO:0000256" key="7">
    <source>
        <dbReference type="SAM" id="Phobius"/>
    </source>
</evidence>
<keyword evidence="4 7" id="KW-1133">Transmembrane helix</keyword>
<dbReference type="RefSeq" id="WP_154322916.1">
    <property type="nucleotide sequence ID" value="NZ_AP024846.1"/>
</dbReference>
<gene>
    <name evidence="9" type="ORF">FYJ37_08980</name>
</gene>
<sequence length="737" mass="82874">MWKDYSWSYIKNNRASSISVMVAAFISALFLSLLCTLFYNFWKYDIERIEIEEGSWQARIEGELDNSVLDVVEKYPNIDKVIINKELSDGQNIVADLYFNDMRRILEDLPQIAELTGIDPEAITCHHSLLSMYLIRDPKDPAPRLVFPFFLAITGLACFSLIMIIHNSFAVSMNARIHQFGIFSSIGATPRQIRACLLQEAAALCAVPLLLGNVLGVLIGLGVMEMTNIIAGSDISGRHEAVGGYHPLVFVFTFAITILTVWISAWYPARKLSRLTPLEAIRNTEEIQLKKRKNSRVLAFFFGLEGELAGNSLKAQKKAWRTATLSLTFSFLAFTLMQCFFTLSGISTRMTYFERYQDVWDVMVTVKDTGIEAFHETEKLQEISGVRNLTVYQKAEAKRMITEEEVSEEFSGLGGFQNADADSVSTVDGGWLVNAPLVILDDASFLAYCRQIKAEPRLDGAVILNQIRDTSNPNFRDPDYYPYLEETINTTVLQQSEEEKMSAEIPVISYTQEVPALREEYGTTDYYELVHFLPASLWEQLKDTIKGAEEDSYIRVLAREGVTLEELKDLEKEVTGLIGNAYEIESENRIQDKIANDKMVDGMMLVLGGFCVLFAIIGIGNVFSNTLGFVRQRRREFARYMSVGLTPGGIKKMFCIEALVIAGRPVLVTLPLTVVLVAAMLKASYLEPMIFIKEAPFMPVIVFLLAIIGFVALAYYLGGRKILRHQLADALLDDTMI</sequence>
<dbReference type="InterPro" id="IPR003838">
    <property type="entry name" value="ABC3_permease_C"/>
</dbReference>
<feature type="domain" description="ABC3 transporter permease C-terminal" evidence="8">
    <location>
        <begin position="610"/>
        <end position="726"/>
    </location>
</feature>
<comment type="caution">
    <text evidence="9">The sequence shown here is derived from an EMBL/GenBank/DDBJ whole genome shotgun (WGS) entry which is preliminary data.</text>
</comment>
<dbReference type="PANTHER" id="PTHR30572">
    <property type="entry name" value="MEMBRANE COMPONENT OF TRANSPORTER-RELATED"/>
    <property type="match status" value="1"/>
</dbReference>
<evidence type="ECO:0000313" key="9">
    <source>
        <dbReference type="EMBL" id="MSS40484.1"/>
    </source>
</evidence>
<evidence type="ECO:0000256" key="6">
    <source>
        <dbReference type="ARBA" id="ARBA00038076"/>
    </source>
</evidence>